<dbReference type="GO" id="GO:0030170">
    <property type="term" value="F:pyridoxal phosphate binding"/>
    <property type="evidence" value="ECO:0007669"/>
    <property type="project" value="InterPro"/>
</dbReference>
<organism evidence="6 7">
    <name type="scientific">Verrucomicrobia subdivision 6 bacterium BACL9 MAG-120507-bin52</name>
    <dbReference type="NCBI Taxonomy" id="1655590"/>
    <lineage>
        <taxon>Bacteria</taxon>
        <taxon>Pseudomonadati</taxon>
        <taxon>Verrucomicrobiota</taxon>
        <taxon>Verrucomicrobiia</taxon>
        <taxon>Verrucomicrobiales</taxon>
        <taxon>Verrucomicrobia subdivision 6</taxon>
    </lineage>
</organism>
<dbReference type="EMBL" id="LIBO01000002">
    <property type="protein sequence ID" value="KRO63230.1"/>
    <property type="molecule type" value="Genomic_DNA"/>
</dbReference>
<dbReference type="GO" id="GO:0008483">
    <property type="term" value="F:transaminase activity"/>
    <property type="evidence" value="ECO:0007669"/>
    <property type="project" value="UniProtKB-KW"/>
</dbReference>
<evidence type="ECO:0000256" key="2">
    <source>
        <dbReference type="ARBA" id="ARBA00022576"/>
    </source>
</evidence>
<name>A0A0R2RKW4_9BACT</name>
<dbReference type="InterPro" id="IPR015421">
    <property type="entry name" value="PyrdxlP-dep_Trfase_major"/>
</dbReference>
<dbReference type="Gene3D" id="3.90.1150.10">
    <property type="entry name" value="Aspartate Aminotransferase, domain 1"/>
    <property type="match status" value="1"/>
</dbReference>
<dbReference type="Pfam" id="PF00155">
    <property type="entry name" value="Aminotran_1_2"/>
    <property type="match status" value="1"/>
</dbReference>
<dbReference type="PANTHER" id="PTHR42790">
    <property type="entry name" value="AMINOTRANSFERASE"/>
    <property type="match status" value="1"/>
</dbReference>
<feature type="domain" description="Aminotransferase class I/classII large" evidence="5">
    <location>
        <begin position="19"/>
        <end position="372"/>
    </location>
</feature>
<dbReference type="InterPro" id="IPR004839">
    <property type="entry name" value="Aminotransferase_I/II_large"/>
</dbReference>
<protein>
    <recommendedName>
        <fullName evidence="5">Aminotransferase class I/classII large domain-containing protein</fullName>
    </recommendedName>
</protein>
<dbReference type="SUPFAM" id="SSF53383">
    <property type="entry name" value="PLP-dependent transferases"/>
    <property type="match status" value="1"/>
</dbReference>
<dbReference type="InterPro" id="IPR050859">
    <property type="entry name" value="Class-I_PLP-dep_aminotransf"/>
</dbReference>
<dbReference type="GO" id="GO:1901605">
    <property type="term" value="P:alpha-amino acid metabolic process"/>
    <property type="evidence" value="ECO:0007669"/>
    <property type="project" value="TreeGrafter"/>
</dbReference>
<evidence type="ECO:0000313" key="6">
    <source>
        <dbReference type="EMBL" id="KRO63230.1"/>
    </source>
</evidence>
<keyword evidence="4" id="KW-0663">Pyridoxal phosphate</keyword>
<evidence type="ECO:0000256" key="4">
    <source>
        <dbReference type="ARBA" id="ARBA00022898"/>
    </source>
</evidence>
<reference evidence="6 7" key="1">
    <citation type="submission" date="2015-10" db="EMBL/GenBank/DDBJ databases">
        <title>Metagenome-Assembled Genomes uncover a global brackish microbiome.</title>
        <authorList>
            <person name="Hugerth L.W."/>
            <person name="Larsson J."/>
            <person name="Alneberg J."/>
            <person name="Lindh M.V."/>
            <person name="Legrand C."/>
            <person name="Pinhassi J."/>
            <person name="Andersson A.F."/>
        </authorList>
    </citation>
    <scope>NUCLEOTIDE SEQUENCE [LARGE SCALE GENOMIC DNA]</scope>
    <source>
        <strain evidence="6">BACL18 MAG-120507-bin52</strain>
    </source>
</reference>
<proteinExistence type="predicted"/>
<comment type="caution">
    <text evidence="6">The sequence shown here is derived from an EMBL/GenBank/DDBJ whole genome shotgun (WGS) entry which is preliminary data.</text>
</comment>
<evidence type="ECO:0000259" key="5">
    <source>
        <dbReference type="Pfam" id="PF00155"/>
    </source>
</evidence>
<sequence>MPIAPARLLDLMRQTEDPKVINLAAGIPSSDFLPLDALKSAVEGELASRAREMFSYHRPEGAAKLREAIQGYLAPRGVSVAPSEVLVTTGCTGALATMMSTILKKGDTVVCEAPLYYGQLELLRSIGVKFRTVNTAVGQEPDPKRWEKALKAKPKPKLLIVTSTLSNPSGATLKEEWRLMLVEICRKAGVPILEDDIYGDLLGRARPKPMRAFDDGSTVLYVTSFSKTVAPGLRIGFALPGKWMDQAADWQCRQTIHGGVPPEYVAAAFLRSGRMESHLEMLQSVYAKRRELALGILSRELPEGVRVEDPKGGYMLWVRGGRAQGMDQVAKQCLEQGVAVVGGGIFFAEPPKEACFRLNCARATPEDLARGVGIFCRVLKVVLARTGGRKNRTLA</sequence>
<dbReference type="Proteomes" id="UP000051269">
    <property type="component" value="Unassembled WGS sequence"/>
</dbReference>
<evidence type="ECO:0000313" key="7">
    <source>
        <dbReference type="Proteomes" id="UP000051269"/>
    </source>
</evidence>
<dbReference type="InterPro" id="IPR015422">
    <property type="entry name" value="PyrdxlP-dep_Trfase_small"/>
</dbReference>
<dbReference type="PANTHER" id="PTHR42790:SF7">
    <property type="entry name" value="GNTR FAMILY TRANSCRIPTIONAL REGULATORY PROTEIN"/>
    <property type="match status" value="1"/>
</dbReference>
<keyword evidence="3" id="KW-0808">Transferase</keyword>
<dbReference type="InterPro" id="IPR015424">
    <property type="entry name" value="PyrdxlP-dep_Trfase"/>
</dbReference>
<accession>A0A0R2RKW4</accession>
<evidence type="ECO:0000256" key="3">
    <source>
        <dbReference type="ARBA" id="ARBA00022679"/>
    </source>
</evidence>
<dbReference type="AlphaFoldDB" id="A0A0R2RKW4"/>
<evidence type="ECO:0000256" key="1">
    <source>
        <dbReference type="ARBA" id="ARBA00001933"/>
    </source>
</evidence>
<dbReference type="Gene3D" id="3.40.640.10">
    <property type="entry name" value="Type I PLP-dependent aspartate aminotransferase-like (Major domain)"/>
    <property type="match status" value="1"/>
</dbReference>
<dbReference type="CDD" id="cd00609">
    <property type="entry name" value="AAT_like"/>
    <property type="match status" value="1"/>
</dbReference>
<comment type="cofactor">
    <cofactor evidence="1">
        <name>pyridoxal 5'-phosphate</name>
        <dbReference type="ChEBI" id="CHEBI:597326"/>
    </cofactor>
</comment>
<keyword evidence="2" id="KW-0032">Aminotransferase</keyword>
<gene>
    <name evidence="6" type="ORF">ABR82_00410</name>
</gene>